<evidence type="ECO:0000256" key="2">
    <source>
        <dbReference type="ARBA" id="ARBA00022692"/>
    </source>
</evidence>
<dbReference type="GO" id="GO:0005886">
    <property type="term" value="C:plasma membrane"/>
    <property type="evidence" value="ECO:0007669"/>
    <property type="project" value="TreeGrafter"/>
</dbReference>
<evidence type="ECO:0000259" key="6">
    <source>
        <dbReference type="Pfam" id="PF13906"/>
    </source>
</evidence>
<evidence type="ECO:0000256" key="4">
    <source>
        <dbReference type="ARBA" id="ARBA00023136"/>
    </source>
</evidence>
<feature type="transmembrane region" description="Helical" evidence="5">
    <location>
        <begin position="49"/>
        <end position="71"/>
    </location>
</feature>
<feature type="transmembrane region" description="Helical" evidence="5">
    <location>
        <begin position="506"/>
        <end position="531"/>
    </location>
</feature>
<accession>A0A5E4NQ22</accession>
<evidence type="ECO:0000256" key="1">
    <source>
        <dbReference type="ARBA" id="ARBA00004141"/>
    </source>
</evidence>
<feature type="transmembrane region" description="Helical" evidence="5">
    <location>
        <begin position="293"/>
        <end position="320"/>
    </location>
</feature>
<dbReference type="Proteomes" id="UP000325440">
    <property type="component" value="Unassembled WGS sequence"/>
</dbReference>
<dbReference type="FunFam" id="1.20.1740.10:FF:000010">
    <property type="entry name" value="probable cationic amino acid transporter"/>
    <property type="match status" value="1"/>
</dbReference>
<feature type="transmembrane region" description="Helical" evidence="5">
    <location>
        <begin position="251"/>
        <end position="272"/>
    </location>
</feature>
<keyword evidence="8" id="KW-1185">Reference proteome</keyword>
<dbReference type="PANTHER" id="PTHR43243:SF95">
    <property type="entry name" value="LD37241P"/>
    <property type="match status" value="1"/>
</dbReference>
<dbReference type="Gene3D" id="1.20.1740.10">
    <property type="entry name" value="Amino acid/polyamine transporter I"/>
    <property type="match status" value="2"/>
</dbReference>
<comment type="subcellular location">
    <subcellularLocation>
        <location evidence="1">Membrane</location>
        <topology evidence="1">Multi-pass membrane protein</topology>
    </subcellularLocation>
</comment>
<evidence type="ECO:0000313" key="8">
    <source>
        <dbReference type="Proteomes" id="UP000325440"/>
    </source>
</evidence>
<feature type="transmembrane region" description="Helical" evidence="5">
    <location>
        <begin position="569"/>
        <end position="589"/>
    </location>
</feature>
<feature type="transmembrane region" description="Helical" evidence="5">
    <location>
        <begin position="83"/>
        <end position="103"/>
    </location>
</feature>
<feature type="domain" description="Cationic amino acid transporter C-terminal" evidence="6">
    <location>
        <begin position="542"/>
        <end position="592"/>
    </location>
</feature>
<feature type="transmembrane region" description="Helical" evidence="5">
    <location>
        <begin position="212"/>
        <end position="231"/>
    </location>
</feature>
<feature type="transmembrane region" description="Helical" evidence="5">
    <location>
        <begin position="391"/>
        <end position="410"/>
    </location>
</feature>
<dbReference type="GO" id="GO:0015189">
    <property type="term" value="F:L-lysine transmembrane transporter activity"/>
    <property type="evidence" value="ECO:0007669"/>
    <property type="project" value="TreeGrafter"/>
</dbReference>
<sequence>MNEALGKTADNIHCTEPLLNDQSFLKTMLRRKKESDLVQKPLKTRLNRVLGLVDLVYLGVGSTLGLGAYVLAGEVAVKTSGPAVVLSFAFAAVASALSGLCYAEFASRVPKAGSAYAFSYVSIGEIVAFLIGWDLVLEYSIGCASIARALTGHIDKPLGFPMKRFFNETFPMDIPFMAPYPDFFSFSSILMLSVLIAWGMRESSLLNKIFTVVNLLTVAIVIVTGIFKVDFKNWNIPKNELPQNGKGGEGGFLPFGWSGVFVGAATCFYGFVGFDAVATTGEEAKRPTKDIPLAIVLSLAIITSSYCGIAIVLTLMWPYYDQDPEAPFPHIYNKLNWYGLEWVVTVGAVFALFTNMIGTLFPLPRILYSMASDGLLFEIFSKVDSKTKTPFWGTLICGAFAAVLSSLFNLQQLMDMMSIGTLMAYSLVCICVMILRYTNDGTEQSTVNESDRGGFCIMQLISSSFNLSNSRVTNKRTARLSTIIIIIYVVVSICFCWTMSKAQINGQLNAITGTALGVFGFCLVVLCVSLFRQPQSSKRPLFVVPWVPFVPCLSVVLNIYLMTLLDSATWVRFIIWLFIGILIYLFYGLRHSEERLTRRRTLDEAYMKPICYDIQAC</sequence>
<keyword evidence="4 5" id="KW-0472">Membrane</keyword>
<feature type="transmembrane region" description="Helical" evidence="5">
    <location>
        <begin position="183"/>
        <end position="200"/>
    </location>
</feature>
<dbReference type="AlphaFoldDB" id="A0A5E4NQ22"/>
<dbReference type="PIRSF" id="PIRSF006060">
    <property type="entry name" value="AA_transporter"/>
    <property type="match status" value="1"/>
</dbReference>
<protein>
    <submittedName>
        <fullName evidence="7">Cationic amino acid transporter, C-terminal,Amino acid/polyamine transporter I</fullName>
    </submittedName>
</protein>
<dbReference type="InterPro" id="IPR029485">
    <property type="entry name" value="CAT_C"/>
</dbReference>
<dbReference type="Pfam" id="PF13520">
    <property type="entry name" value="AA_permease_2"/>
    <property type="match status" value="1"/>
</dbReference>
<dbReference type="InterPro" id="IPR002293">
    <property type="entry name" value="AA/rel_permease1"/>
</dbReference>
<name>A0A5E4NQ22_9HEMI</name>
<feature type="transmembrane region" description="Helical" evidence="5">
    <location>
        <begin position="416"/>
        <end position="435"/>
    </location>
</feature>
<dbReference type="GO" id="GO:0000064">
    <property type="term" value="F:L-ornithine transmembrane transporter activity"/>
    <property type="evidence" value="ECO:0007669"/>
    <property type="project" value="TreeGrafter"/>
</dbReference>
<proteinExistence type="predicted"/>
<gene>
    <name evidence="7" type="ORF">CINCED_3A021817</name>
</gene>
<feature type="transmembrane region" description="Helical" evidence="5">
    <location>
        <begin position="480"/>
        <end position="500"/>
    </location>
</feature>
<feature type="transmembrane region" description="Helical" evidence="5">
    <location>
        <begin position="115"/>
        <end position="133"/>
    </location>
</feature>
<keyword evidence="3 5" id="KW-1133">Transmembrane helix</keyword>
<organism evidence="7 8">
    <name type="scientific">Cinara cedri</name>
    <dbReference type="NCBI Taxonomy" id="506608"/>
    <lineage>
        <taxon>Eukaryota</taxon>
        <taxon>Metazoa</taxon>
        <taxon>Ecdysozoa</taxon>
        <taxon>Arthropoda</taxon>
        <taxon>Hexapoda</taxon>
        <taxon>Insecta</taxon>
        <taxon>Pterygota</taxon>
        <taxon>Neoptera</taxon>
        <taxon>Paraneoptera</taxon>
        <taxon>Hemiptera</taxon>
        <taxon>Sternorrhyncha</taxon>
        <taxon>Aphidomorpha</taxon>
        <taxon>Aphidoidea</taxon>
        <taxon>Aphididae</taxon>
        <taxon>Lachninae</taxon>
        <taxon>Cinara</taxon>
    </lineage>
</organism>
<dbReference type="PANTHER" id="PTHR43243">
    <property type="entry name" value="INNER MEMBRANE TRANSPORTER YGJI-RELATED"/>
    <property type="match status" value="1"/>
</dbReference>
<reference evidence="7 8" key="1">
    <citation type="submission" date="2019-08" db="EMBL/GenBank/DDBJ databases">
        <authorList>
            <person name="Alioto T."/>
            <person name="Alioto T."/>
            <person name="Gomez Garrido J."/>
        </authorList>
    </citation>
    <scope>NUCLEOTIDE SEQUENCE [LARGE SCALE GENOMIC DNA]</scope>
</reference>
<keyword evidence="2 5" id="KW-0812">Transmembrane</keyword>
<evidence type="ECO:0000313" key="7">
    <source>
        <dbReference type="EMBL" id="VVC45897.1"/>
    </source>
</evidence>
<dbReference type="GO" id="GO:0097638">
    <property type="term" value="P:L-arginine import across plasma membrane"/>
    <property type="evidence" value="ECO:0007669"/>
    <property type="project" value="TreeGrafter"/>
</dbReference>
<dbReference type="OrthoDB" id="3900342at2759"/>
<evidence type="ECO:0000256" key="3">
    <source>
        <dbReference type="ARBA" id="ARBA00022989"/>
    </source>
</evidence>
<dbReference type="EMBL" id="CABPRJ010002419">
    <property type="protein sequence ID" value="VVC45897.1"/>
    <property type="molecule type" value="Genomic_DNA"/>
</dbReference>
<dbReference type="Pfam" id="PF13906">
    <property type="entry name" value="AA_permease_C"/>
    <property type="match status" value="1"/>
</dbReference>
<dbReference type="GO" id="GO:0061459">
    <property type="term" value="F:L-arginine transmembrane transporter activity"/>
    <property type="evidence" value="ECO:0007669"/>
    <property type="project" value="TreeGrafter"/>
</dbReference>
<feature type="transmembrane region" description="Helical" evidence="5">
    <location>
        <begin position="340"/>
        <end position="363"/>
    </location>
</feature>
<evidence type="ECO:0000256" key="5">
    <source>
        <dbReference type="SAM" id="Phobius"/>
    </source>
</evidence>
<feature type="transmembrane region" description="Helical" evidence="5">
    <location>
        <begin position="543"/>
        <end position="563"/>
    </location>
</feature>